<evidence type="ECO:0000256" key="1">
    <source>
        <dbReference type="ARBA" id="ARBA00006432"/>
    </source>
</evidence>
<dbReference type="PANTHER" id="PTHR43201">
    <property type="entry name" value="ACYL-COA SYNTHETASE"/>
    <property type="match status" value="1"/>
</dbReference>
<dbReference type="Pfam" id="PF00501">
    <property type="entry name" value="AMP-binding"/>
    <property type="match status" value="1"/>
</dbReference>
<dbReference type="PROSITE" id="PS00455">
    <property type="entry name" value="AMP_BINDING"/>
    <property type="match status" value="1"/>
</dbReference>
<evidence type="ECO:0000256" key="3">
    <source>
        <dbReference type="ARBA" id="ARBA00037247"/>
    </source>
</evidence>
<dbReference type="AlphaFoldDB" id="A0A6J8DPZ2"/>
<dbReference type="EMBL" id="CACVKT020007613">
    <property type="protein sequence ID" value="CAC5408960.1"/>
    <property type="molecule type" value="Genomic_DNA"/>
</dbReference>
<keyword evidence="2 9" id="KW-0436">Ligase</keyword>
<protein>
    <recommendedName>
        <fullName evidence="5">Medium-chain acyl-CoA ligase ACSF2, mitochondrial</fullName>
        <ecNumber evidence="4">6.2.1.2</ecNumber>
    </recommendedName>
</protein>
<dbReference type="PANTHER" id="PTHR43201:SF5">
    <property type="entry name" value="MEDIUM-CHAIN ACYL-COA LIGASE ACSF2, MITOCHONDRIAL"/>
    <property type="match status" value="1"/>
</dbReference>
<evidence type="ECO:0000313" key="10">
    <source>
        <dbReference type="Proteomes" id="UP000507470"/>
    </source>
</evidence>
<reference evidence="9 10" key="1">
    <citation type="submission" date="2020-06" db="EMBL/GenBank/DDBJ databases">
        <authorList>
            <person name="Li R."/>
            <person name="Bekaert M."/>
        </authorList>
    </citation>
    <scope>NUCLEOTIDE SEQUENCE [LARGE SCALE GENOMIC DNA]</scope>
    <source>
        <strain evidence="10">wild</strain>
    </source>
</reference>
<dbReference type="GO" id="GO:0031956">
    <property type="term" value="F:medium-chain fatty acid-CoA ligase activity"/>
    <property type="evidence" value="ECO:0007669"/>
    <property type="project" value="UniProtKB-EC"/>
</dbReference>
<dbReference type="Gene3D" id="3.40.50.980">
    <property type="match status" value="2"/>
</dbReference>
<dbReference type="InterPro" id="IPR000873">
    <property type="entry name" value="AMP-dep_synth/lig_dom"/>
</dbReference>
<comment type="function">
    <text evidence="3">Acyl-CoA synthases catalyze the initial reaction in fatty acid metabolism, by forming a thioester with CoA. Has some preference toward medium-chain substrates. Plays a role in adipocyte differentiation.</text>
</comment>
<keyword evidence="10" id="KW-1185">Reference proteome</keyword>
<dbReference type="SUPFAM" id="SSF56801">
    <property type="entry name" value="Acetyl-CoA synthetase-like"/>
    <property type="match status" value="1"/>
</dbReference>
<evidence type="ECO:0000256" key="6">
    <source>
        <dbReference type="ARBA" id="ARBA00047319"/>
    </source>
</evidence>
<dbReference type="EC" id="6.2.1.2" evidence="4"/>
<feature type="domain" description="AMP-dependent synthetase/ligase" evidence="8">
    <location>
        <begin position="55"/>
        <end position="262"/>
    </location>
</feature>
<evidence type="ECO:0000256" key="7">
    <source>
        <dbReference type="ARBA" id="ARBA00048277"/>
    </source>
</evidence>
<name>A0A6J8DPZ2_MYTCO</name>
<gene>
    <name evidence="9" type="ORF">MCOR_42299</name>
</gene>
<evidence type="ECO:0000259" key="8">
    <source>
        <dbReference type="Pfam" id="PF00501"/>
    </source>
</evidence>
<evidence type="ECO:0000313" key="9">
    <source>
        <dbReference type="EMBL" id="CAC5408960.1"/>
    </source>
</evidence>
<dbReference type="Proteomes" id="UP000507470">
    <property type="component" value="Unassembled WGS sequence"/>
</dbReference>
<evidence type="ECO:0000256" key="5">
    <source>
        <dbReference type="ARBA" id="ARBA00039638"/>
    </source>
</evidence>
<comment type="catalytic activity">
    <reaction evidence="6">
        <text>octanoate + ATP + CoA = octanoyl-CoA + AMP + diphosphate</text>
        <dbReference type="Rhea" id="RHEA:33631"/>
        <dbReference type="ChEBI" id="CHEBI:25646"/>
        <dbReference type="ChEBI" id="CHEBI:30616"/>
        <dbReference type="ChEBI" id="CHEBI:33019"/>
        <dbReference type="ChEBI" id="CHEBI:57287"/>
        <dbReference type="ChEBI" id="CHEBI:57386"/>
        <dbReference type="ChEBI" id="CHEBI:456215"/>
    </reaction>
</comment>
<dbReference type="OrthoDB" id="1700726at2759"/>
<accession>A0A6J8DPZ2</accession>
<comment type="catalytic activity">
    <reaction evidence="7">
        <text>a medium-chain fatty acid + ATP + CoA = a medium-chain fatty acyl-CoA + AMP + diphosphate</text>
        <dbReference type="Rhea" id="RHEA:48340"/>
        <dbReference type="ChEBI" id="CHEBI:30616"/>
        <dbReference type="ChEBI" id="CHEBI:33019"/>
        <dbReference type="ChEBI" id="CHEBI:57287"/>
        <dbReference type="ChEBI" id="CHEBI:59558"/>
        <dbReference type="ChEBI" id="CHEBI:90546"/>
        <dbReference type="ChEBI" id="CHEBI:456215"/>
        <dbReference type="EC" id="6.2.1.2"/>
    </reaction>
</comment>
<proteinExistence type="inferred from homology"/>
<sequence length="278" mass="31209">MNRPILQRFIATSSKVFKPSSRFSTSSTCSQKQKWSYFQGPSDTPLLGVTIGQGLEQRVDLNPDKEAVIFSTGNFRKTFEQLLEETDQLAAGLLELGIKRGDRVGIWGPNSIEWILTQYATARAGIILVNINPLYRPDELQYALKKVGCRALIMAEELKGQNYYDIVFQLVPELARADSGGHIQSHLLPDLKRVIMMGDKEYQGALKFSDVMEAATNKRRTEILDLQSKLQFDDPINIQFTSGTTGTPKGATLSHHNIMNNSFFTGHILGYHEMVTQH</sequence>
<dbReference type="InterPro" id="IPR020845">
    <property type="entry name" value="AMP-binding_CS"/>
</dbReference>
<evidence type="ECO:0000256" key="4">
    <source>
        <dbReference type="ARBA" id="ARBA00039009"/>
    </source>
</evidence>
<evidence type="ECO:0000256" key="2">
    <source>
        <dbReference type="ARBA" id="ARBA00022598"/>
    </source>
</evidence>
<comment type="similarity">
    <text evidence="1">Belongs to the ATP-dependent AMP-binding enzyme family.</text>
</comment>
<organism evidence="9 10">
    <name type="scientific">Mytilus coruscus</name>
    <name type="common">Sea mussel</name>
    <dbReference type="NCBI Taxonomy" id="42192"/>
    <lineage>
        <taxon>Eukaryota</taxon>
        <taxon>Metazoa</taxon>
        <taxon>Spiralia</taxon>
        <taxon>Lophotrochozoa</taxon>
        <taxon>Mollusca</taxon>
        <taxon>Bivalvia</taxon>
        <taxon>Autobranchia</taxon>
        <taxon>Pteriomorphia</taxon>
        <taxon>Mytilida</taxon>
        <taxon>Mytiloidea</taxon>
        <taxon>Mytilidae</taxon>
        <taxon>Mytilinae</taxon>
        <taxon>Mytilus</taxon>
    </lineage>
</organism>
<dbReference type="GO" id="GO:0006631">
    <property type="term" value="P:fatty acid metabolic process"/>
    <property type="evidence" value="ECO:0007669"/>
    <property type="project" value="TreeGrafter"/>
</dbReference>